<sequence>MIPQDVLQWPLTLLVHLGAVFLRVGPVIGLAPGLGEQSVPVRVRLLLALTLSVALAPAIRPHFGSVPEAGPAIAHILAETLNGLLLGLALRILLLGLQTAGSMAAQAMSLSQVFGGAGVEPLPAFGHALVLGGLALAMIMGAHIALVHYILQSYDILPAGRMASGTDVAHWGIAMISGAFDLAFRLAIPFIVVSVIYNVTLGVINKAMPQLMVAFVGAPVITAGGLVILMLTIPAMLTIWQGALFTLLASPFGVTP</sequence>
<evidence type="ECO:0000256" key="6">
    <source>
        <dbReference type="ARBA" id="ARBA00023136"/>
    </source>
</evidence>
<evidence type="ECO:0000256" key="1">
    <source>
        <dbReference type="ARBA" id="ARBA00004651"/>
    </source>
</evidence>
<comment type="similarity">
    <text evidence="2">Belongs to the FliR/MopE/SpaR family.</text>
</comment>
<feature type="transmembrane region" description="Helical" evidence="7">
    <location>
        <begin position="72"/>
        <end position="94"/>
    </location>
</feature>
<feature type="transmembrane region" description="Helical" evidence="7">
    <location>
        <begin position="43"/>
        <end position="60"/>
    </location>
</feature>
<dbReference type="PANTHER" id="PTHR30065">
    <property type="entry name" value="FLAGELLAR BIOSYNTHETIC PROTEIN FLIR"/>
    <property type="match status" value="1"/>
</dbReference>
<evidence type="ECO:0000313" key="8">
    <source>
        <dbReference type="EMBL" id="MWB76622.1"/>
    </source>
</evidence>
<keyword evidence="9" id="KW-1185">Reference proteome</keyword>
<evidence type="ECO:0000256" key="7">
    <source>
        <dbReference type="SAM" id="Phobius"/>
    </source>
</evidence>
<feature type="transmembrane region" description="Helical" evidence="7">
    <location>
        <begin position="211"/>
        <end position="231"/>
    </location>
</feature>
<dbReference type="InterPro" id="IPR002010">
    <property type="entry name" value="T3SS_IM_R"/>
</dbReference>
<dbReference type="GO" id="GO:0005886">
    <property type="term" value="C:plasma membrane"/>
    <property type="evidence" value="ECO:0007669"/>
    <property type="project" value="UniProtKB-SubCell"/>
</dbReference>
<dbReference type="EMBL" id="WNXQ01000001">
    <property type="protein sequence ID" value="MWB76622.1"/>
    <property type="molecule type" value="Genomic_DNA"/>
</dbReference>
<feature type="transmembrane region" description="Helical" evidence="7">
    <location>
        <begin position="128"/>
        <end position="151"/>
    </location>
</feature>
<protein>
    <submittedName>
        <fullName evidence="8">Type III secretion protein</fullName>
    </submittedName>
</protein>
<dbReference type="AlphaFoldDB" id="A0A844WAC1"/>
<dbReference type="RefSeq" id="WP_160380762.1">
    <property type="nucleotide sequence ID" value="NZ_WNXQ01000001.1"/>
</dbReference>
<reference evidence="8 9" key="1">
    <citation type="submission" date="2019-11" db="EMBL/GenBank/DDBJ databases">
        <title>Pseudooceanicola pacifica sp. nov., isolated from deep-sea sediment of the Pacific Ocean.</title>
        <authorList>
            <person name="Lyu L."/>
        </authorList>
    </citation>
    <scope>NUCLEOTIDE SEQUENCE [LARGE SCALE GENOMIC DNA]</scope>
    <source>
        <strain evidence="8 9">216_PA32_1</strain>
    </source>
</reference>
<comment type="subcellular location">
    <subcellularLocation>
        <location evidence="1">Cell membrane</location>
        <topology evidence="1">Multi-pass membrane protein</topology>
    </subcellularLocation>
</comment>
<evidence type="ECO:0000256" key="4">
    <source>
        <dbReference type="ARBA" id="ARBA00022692"/>
    </source>
</evidence>
<accession>A0A844WAC1</accession>
<dbReference type="PANTHER" id="PTHR30065:SF8">
    <property type="entry name" value="FLAGELLAR BIOSYNTHETIC PROTEIN FLIR"/>
    <property type="match status" value="1"/>
</dbReference>
<dbReference type="GO" id="GO:0006605">
    <property type="term" value="P:protein targeting"/>
    <property type="evidence" value="ECO:0007669"/>
    <property type="project" value="InterPro"/>
</dbReference>
<keyword evidence="5 7" id="KW-1133">Transmembrane helix</keyword>
<dbReference type="Pfam" id="PF01311">
    <property type="entry name" value="Bac_export_1"/>
    <property type="match status" value="1"/>
</dbReference>
<dbReference type="PRINTS" id="PR00953">
    <property type="entry name" value="TYPE3IMRPROT"/>
</dbReference>
<evidence type="ECO:0000256" key="3">
    <source>
        <dbReference type="ARBA" id="ARBA00022475"/>
    </source>
</evidence>
<organism evidence="8 9">
    <name type="scientific">Pseudooceanicola pacificus</name>
    <dbReference type="NCBI Taxonomy" id="2676438"/>
    <lineage>
        <taxon>Bacteria</taxon>
        <taxon>Pseudomonadati</taxon>
        <taxon>Pseudomonadota</taxon>
        <taxon>Alphaproteobacteria</taxon>
        <taxon>Rhodobacterales</taxon>
        <taxon>Paracoccaceae</taxon>
        <taxon>Pseudooceanicola</taxon>
    </lineage>
</organism>
<feature type="transmembrane region" description="Helical" evidence="7">
    <location>
        <begin position="171"/>
        <end position="199"/>
    </location>
</feature>
<keyword evidence="4 7" id="KW-0812">Transmembrane</keyword>
<keyword evidence="6 7" id="KW-0472">Membrane</keyword>
<evidence type="ECO:0000313" key="9">
    <source>
        <dbReference type="Proteomes" id="UP000443843"/>
    </source>
</evidence>
<evidence type="ECO:0000256" key="5">
    <source>
        <dbReference type="ARBA" id="ARBA00022989"/>
    </source>
</evidence>
<proteinExistence type="inferred from homology"/>
<evidence type="ECO:0000256" key="2">
    <source>
        <dbReference type="ARBA" id="ARBA00009772"/>
    </source>
</evidence>
<feature type="transmembrane region" description="Helical" evidence="7">
    <location>
        <begin position="6"/>
        <end position="31"/>
    </location>
</feature>
<name>A0A844WAC1_9RHOB</name>
<comment type="caution">
    <text evidence="8">The sequence shown here is derived from an EMBL/GenBank/DDBJ whole genome shotgun (WGS) entry which is preliminary data.</text>
</comment>
<dbReference type="Proteomes" id="UP000443843">
    <property type="component" value="Unassembled WGS sequence"/>
</dbReference>
<keyword evidence="3" id="KW-1003">Cell membrane</keyword>
<gene>
    <name evidence="8" type="ORF">GLS40_01140</name>
</gene>
<feature type="transmembrane region" description="Helical" evidence="7">
    <location>
        <begin position="237"/>
        <end position="254"/>
    </location>
</feature>